<dbReference type="PANTHER" id="PTHR30093:SF47">
    <property type="entry name" value="TYPE IV PILUS NON-CORE MINOR PILIN PILE"/>
    <property type="match status" value="1"/>
</dbReference>
<dbReference type="GO" id="GO:0015628">
    <property type="term" value="P:protein secretion by the type II secretion system"/>
    <property type="evidence" value="ECO:0007669"/>
    <property type="project" value="InterPro"/>
</dbReference>
<protein>
    <submittedName>
        <fullName evidence="3">Prepilin-type N-terminal cleavage/methylation domain-containing protein</fullName>
    </submittedName>
</protein>
<dbReference type="Proteomes" id="UP000253940">
    <property type="component" value="Chromosome"/>
</dbReference>
<accession>A0A345P2H3</accession>
<dbReference type="NCBIfam" id="TIGR02532">
    <property type="entry name" value="IV_pilin_GFxxxE"/>
    <property type="match status" value="1"/>
</dbReference>
<dbReference type="KEGG" id="mbah:HYN46_00345"/>
<dbReference type="PRINTS" id="PR00813">
    <property type="entry name" value="BCTERIALGSPG"/>
</dbReference>
<organism evidence="3 4">
    <name type="scientific">Aquirhabdus parva</name>
    <dbReference type="NCBI Taxonomy" id="2283318"/>
    <lineage>
        <taxon>Bacteria</taxon>
        <taxon>Pseudomonadati</taxon>
        <taxon>Pseudomonadota</taxon>
        <taxon>Gammaproteobacteria</taxon>
        <taxon>Moraxellales</taxon>
        <taxon>Moraxellaceae</taxon>
        <taxon>Aquirhabdus</taxon>
    </lineage>
</organism>
<feature type="transmembrane region" description="Helical" evidence="2">
    <location>
        <begin position="12"/>
        <end position="34"/>
    </location>
</feature>
<dbReference type="Pfam" id="PF07963">
    <property type="entry name" value="N_methyl"/>
    <property type="match status" value="1"/>
</dbReference>
<keyword evidence="2" id="KW-0812">Transmembrane</keyword>
<sequence length="147" mass="16299">MVILRTKSGFTIVELLVVLSVIALLLSIVTPRYLEQVEVGKETVLRQNLATIRRVIDQYHADKGTYPATLDLLIEAHYLRSIPLDPMIPSPSATQTNAAVKPIKPAVPLNHANWQIIMQDEEGKPGIYDVKSTSQGVGRNGIPYAQW</sequence>
<keyword evidence="2" id="KW-0472">Membrane</keyword>
<dbReference type="InterPro" id="IPR012902">
    <property type="entry name" value="N_methyl_site"/>
</dbReference>
<keyword evidence="2" id="KW-1133">Transmembrane helix</keyword>
<proteinExistence type="predicted"/>
<keyword evidence="4" id="KW-1185">Reference proteome</keyword>
<dbReference type="OrthoDB" id="9795612at2"/>
<name>A0A345P2H3_9GAMM</name>
<keyword evidence="1" id="KW-0488">Methylation</keyword>
<gene>
    <name evidence="3" type="ORF">HYN46_00345</name>
</gene>
<dbReference type="EMBL" id="CP031222">
    <property type="protein sequence ID" value="AXI01482.1"/>
    <property type="molecule type" value="Genomic_DNA"/>
</dbReference>
<reference evidence="3 4" key="1">
    <citation type="submission" date="2018-07" db="EMBL/GenBank/DDBJ databases">
        <title>Genome sequencing of Moraxellaceae gen. HYN0046.</title>
        <authorList>
            <person name="Kim M."/>
            <person name="Yi H."/>
        </authorList>
    </citation>
    <scope>NUCLEOTIDE SEQUENCE [LARGE SCALE GENOMIC DNA]</scope>
    <source>
        <strain evidence="3 4">HYN0046</strain>
    </source>
</reference>
<evidence type="ECO:0000256" key="2">
    <source>
        <dbReference type="SAM" id="Phobius"/>
    </source>
</evidence>
<dbReference type="InterPro" id="IPR000983">
    <property type="entry name" value="Bac_GSPG_pilin"/>
</dbReference>
<evidence type="ECO:0000256" key="1">
    <source>
        <dbReference type="ARBA" id="ARBA00022481"/>
    </source>
</evidence>
<dbReference type="InterPro" id="IPR045584">
    <property type="entry name" value="Pilin-like"/>
</dbReference>
<dbReference type="GO" id="GO:0015627">
    <property type="term" value="C:type II protein secretion system complex"/>
    <property type="evidence" value="ECO:0007669"/>
    <property type="project" value="InterPro"/>
</dbReference>
<evidence type="ECO:0000313" key="3">
    <source>
        <dbReference type="EMBL" id="AXI01482.1"/>
    </source>
</evidence>
<dbReference type="Gene3D" id="3.30.700.10">
    <property type="entry name" value="Glycoprotein, Type 4 Pilin"/>
    <property type="match status" value="1"/>
</dbReference>
<dbReference type="PANTHER" id="PTHR30093">
    <property type="entry name" value="GENERAL SECRETION PATHWAY PROTEIN G"/>
    <property type="match status" value="1"/>
</dbReference>
<evidence type="ECO:0000313" key="4">
    <source>
        <dbReference type="Proteomes" id="UP000253940"/>
    </source>
</evidence>
<dbReference type="AlphaFoldDB" id="A0A345P2H3"/>
<dbReference type="SUPFAM" id="SSF54523">
    <property type="entry name" value="Pili subunits"/>
    <property type="match status" value="1"/>
</dbReference>